<dbReference type="RefSeq" id="WP_319844544.1">
    <property type="nucleotide sequence ID" value="NZ_JAXAFJ010000005.1"/>
</dbReference>
<evidence type="ECO:0000313" key="3">
    <source>
        <dbReference type="EMBL" id="MDX6806416.1"/>
    </source>
</evidence>
<accession>A0ABU4RU96</accession>
<comment type="caution">
    <text evidence="3">The sequence shown here is derived from an EMBL/GenBank/DDBJ whole genome shotgun (WGS) entry which is preliminary data.</text>
</comment>
<dbReference type="EMBL" id="JAXAFJ010000005">
    <property type="protein sequence ID" value="MDX6806416.1"/>
    <property type="molecule type" value="Genomic_DNA"/>
</dbReference>
<gene>
    <name evidence="3" type="ORF">SCD90_10090</name>
</gene>
<feature type="chain" id="PRO_5047298287" evidence="2">
    <location>
        <begin position="24"/>
        <end position="124"/>
    </location>
</feature>
<keyword evidence="4" id="KW-1185">Reference proteome</keyword>
<keyword evidence="2" id="KW-0732">Signal</keyword>
<feature type="compositionally biased region" description="Polar residues" evidence="1">
    <location>
        <begin position="51"/>
        <end position="77"/>
    </location>
</feature>
<evidence type="ECO:0000256" key="1">
    <source>
        <dbReference type="SAM" id="MobiDB-lite"/>
    </source>
</evidence>
<feature type="signal peptide" evidence="2">
    <location>
        <begin position="1"/>
        <end position="23"/>
    </location>
</feature>
<sequence length="124" mass="12107">MKIRTAFAGALVTALAVTAHAMAGSESVIGRTSDGQSCEIIIERATGTGGSQMSTQVTAGNGQVSASTTMPGGKTTSAGGGTQIRFGTEEPVQAQSTSSSSTSAGGTNMVAMAGGRACTATKND</sequence>
<dbReference type="Proteomes" id="UP001274321">
    <property type="component" value="Unassembled WGS sequence"/>
</dbReference>
<evidence type="ECO:0000256" key="2">
    <source>
        <dbReference type="SAM" id="SignalP"/>
    </source>
</evidence>
<reference evidence="3 4" key="1">
    <citation type="submission" date="2023-11" db="EMBL/GenBank/DDBJ databases">
        <authorList>
            <person name="Bao R."/>
        </authorList>
    </citation>
    <scope>NUCLEOTIDE SEQUENCE [LARGE SCALE GENOMIC DNA]</scope>
    <source>
        <strain evidence="3 4">PJ23</strain>
    </source>
</reference>
<feature type="region of interest" description="Disordered" evidence="1">
    <location>
        <begin position="45"/>
        <end position="109"/>
    </location>
</feature>
<name>A0ABU4RU96_9HYPH</name>
<protein>
    <submittedName>
        <fullName evidence="3">Uncharacterized protein</fullName>
    </submittedName>
</protein>
<evidence type="ECO:0000313" key="4">
    <source>
        <dbReference type="Proteomes" id="UP001274321"/>
    </source>
</evidence>
<organism evidence="3 4">
    <name type="scientific">Terrihabitans rhizophilus</name>
    <dbReference type="NCBI Taxonomy" id="3092662"/>
    <lineage>
        <taxon>Bacteria</taxon>
        <taxon>Pseudomonadati</taxon>
        <taxon>Pseudomonadota</taxon>
        <taxon>Alphaproteobacteria</taxon>
        <taxon>Hyphomicrobiales</taxon>
        <taxon>Terrihabitans</taxon>
    </lineage>
</organism>
<feature type="compositionally biased region" description="Low complexity" evidence="1">
    <location>
        <begin position="93"/>
        <end position="106"/>
    </location>
</feature>
<proteinExistence type="predicted"/>